<protein>
    <recommendedName>
        <fullName evidence="4">DUF4239 domain-containing protein</fullName>
    </recommendedName>
</protein>
<comment type="caution">
    <text evidence="2">The sequence shown here is derived from an EMBL/GenBank/DDBJ whole genome shotgun (WGS) entry which is preliminary data.</text>
</comment>
<sequence length="205" mass="22780">MTGNELFQNLVPVLAPLITASVGVLGIVIKDRRQERNLDQQLRRKIEMGQAQVAFIQAWIQARQLLGPLGEDARPAQQWLDRCYATVRTSQRPRRGVEPAKEVHVLRRLLLLRPLRGAAAQVWRIIYWLLFLTCNIYVVPAIAGVVQMIQGTPGGGDLALGSVLIGLVFAVLAGMARVISVHQDEAARKPTPVPHWPTRTPHDQS</sequence>
<dbReference type="RefSeq" id="WP_344436085.1">
    <property type="nucleotide sequence ID" value="NZ_BAAASL010000011.1"/>
</dbReference>
<keyword evidence="1" id="KW-1133">Transmembrane helix</keyword>
<name>A0ABN3TT21_9ACTN</name>
<dbReference type="Proteomes" id="UP001500886">
    <property type="component" value="Unassembled WGS sequence"/>
</dbReference>
<organism evidence="2 3">
    <name type="scientific">Streptomyces luteosporeus</name>
    <dbReference type="NCBI Taxonomy" id="173856"/>
    <lineage>
        <taxon>Bacteria</taxon>
        <taxon>Bacillati</taxon>
        <taxon>Actinomycetota</taxon>
        <taxon>Actinomycetes</taxon>
        <taxon>Kitasatosporales</taxon>
        <taxon>Streptomycetaceae</taxon>
        <taxon>Streptomyces</taxon>
    </lineage>
</organism>
<evidence type="ECO:0000313" key="2">
    <source>
        <dbReference type="EMBL" id="GAA2718193.1"/>
    </source>
</evidence>
<feature type="transmembrane region" description="Helical" evidence="1">
    <location>
        <begin position="125"/>
        <end position="146"/>
    </location>
</feature>
<evidence type="ECO:0000256" key="1">
    <source>
        <dbReference type="SAM" id="Phobius"/>
    </source>
</evidence>
<keyword evidence="1" id="KW-0472">Membrane</keyword>
<evidence type="ECO:0000313" key="3">
    <source>
        <dbReference type="Proteomes" id="UP001500886"/>
    </source>
</evidence>
<evidence type="ECO:0008006" key="4">
    <source>
        <dbReference type="Google" id="ProtNLM"/>
    </source>
</evidence>
<proteinExistence type="predicted"/>
<feature type="transmembrane region" description="Helical" evidence="1">
    <location>
        <begin position="6"/>
        <end position="29"/>
    </location>
</feature>
<gene>
    <name evidence="2" type="ORF">GCM10010315_33190</name>
</gene>
<accession>A0ABN3TT21</accession>
<feature type="transmembrane region" description="Helical" evidence="1">
    <location>
        <begin position="158"/>
        <end position="179"/>
    </location>
</feature>
<keyword evidence="1" id="KW-0812">Transmembrane</keyword>
<dbReference type="EMBL" id="BAAASL010000011">
    <property type="protein sequence ID" value="GAA2718193.1"/>
    <property type="molecule type" value="Genomic_DNA"/>
</dbReference>
<reference evidence="2 3" key="1">
    <citation type="journal article" date="2019" name="Int. J. Syst. Evol. Microbiol.">
        <title>The Global Catalogue of Microorganisms (GCM) 10K type strain sequencing project: providing services to taxonomists for standard genome sequencing and annotation.</title>
        <authorList>
            <consortium name="The Broad Institute Genomics Platform"/>
            <consortium name="The Broad Institute Genome Sequencing Center for Infectious Disease"/>
            <person name="Wu L."/>
            <person name="Ma J."/>
        </authorList>
    </citation>
    <scope>NUCLEOTIDE SEQUENCE [LARGE SCALE GENOMIC DNA]</scope>
    <source>
        <strain evidence="2 3">JCM 4542</strain>
    </source>
</reference>
<keyword evidence="3" id="KW-1185">Reference proteome</keyword>